<keyword evidence="3" id="KW-1185">Reference proteome</keyword>
<reference evidence="2 3" key="1">
    <citation type="submission" date="2017-10" db="EMBL/GenBank/DDBJ databases">
        <title>Paenichitinophaga pekingensis gen. nov., sp. nov., isolated from activated sludge.</title>
        <authorList>
            <person name="Jin D."/>
            <person name="Kong X."/>
            <person name="Deng Y."/>
            <person name="Bai Z."/>
        </authorList>
    </citation>
    <scope>NUCLEOTIDE SEQUENCE [LARGE SCALE GENOMIC DNA]</scope>
    <source>
        <strain evidence="2 3">13</strain>
    </source>
</reference>
<evidence type="ECO:0000256" key="1">
    <source>
        <dbReference type="SAM" id="SignalP"/>
    </source>
</evidence>
<organism evidence="2 3">
    <name type="scientific">Chitinophaga caeni</name>
    <dbReference type="NCBI Taxonomy" id="2029983"/>
    <lineage>
        <taxon>Bacteria</taxon>
        <taxon>Pseudomonadati</taxon>
        <taxon>Bacteroidota</taxon>
        <taxon>Chitinophagia</taxon>
        <taxon>Chitinophagales</taxon>
        <taxon>Chitinophagaceae</taxon>
        <taxon>Chitinophaga</taxon>
    </lineage>
</organism>
<evidence type="ECO:0000313" key="3">
    <source>
        <dbReference type="Proteomes" id="UP000220133"/>
    </source>
</evidence>
<proteinExistence type="predicted"/>
<keyword evidence="1" id="KW-0732">Signal</keyword>
<dbReference type="InterPro" id="IPR008969">
    <property type="entry name" value="CarboxyPept-like_regulatory"/>
</dbReference>
<dbReference type="AlphaFoldDB" id="A0A291QUE0"/>
<dbReference type="KEGG" id="cbae:COR50_10595"/>
<dbReference type="OrthoDB" id="1223654at2"/>
<feature type="signal peptide" evidence="1">
    <location>
        <begin position="1"/>
        <end position="27"/>
    </location>
</feature>
<name>A0A291QUE0_9BACT</name>
<dbReference type="SUPFAM" id="SSF49464">
    <property type="entry name" value="Carboxypeptidase regulatory domain-like"/>
    <property type="match status" value="1"/>
</dbReference>
<dbReference type="Proteomes" id="UP000220133">
    <property type="component" value="Chromosome"/>
</dbReference>
<evidence type="ECO:0008006" key="4">
    <source>
        <dbReference type="Google" id="ProtNLM"/>
    </source>
</evidence>
<dbReference type="EMBL" id="CP023777">
    <property type="protein sequence ID" value="ATL47580.1"/>
    <property type="molecule type" value="Genomic_DNA"/>
</dbReference>
<sequence>MFLGLRCTAWKILAWILISCCQLSALGQQKYYIQGKVTDKNTGEVLPFASVFLSQTTMGNTSDEQGTYKIGNVPPGTYDLVVQYLGYQNVVISLNVQDQSILLNIALEKKANNLGEVVVKAFPDATKSPYYGIFKMYFLGESKAAKACKILNPELIDLDYDNLSRVLRASSEDFLIIENPTLGYRVKFLLHEFAFDYKQQMTFYYGNPFFEPMSPRNARQQRTWERNRLKTYLGSSMHYLRSLRLKRLQENGFETRKIVRVERKQFNGAVPLRLFDQDSTELKMIRGKNRGFILSKTVEYLYPGIVPYDSIFHPGAPGNVDTLHFKNILQVTYTKGWESEEYQKAKGLTPDRRAQQTSLFYLLRETMPFDDNGNLAYPAEGIFSGYWGWSKFAEMLPLDYQPNIKTKQ</sequence>
<evidence type="ECO:0000313" key="2">
    <source>
        <dbReference type="EMBL" id="ATL47580.1"/>
    </source>
</evidence>
<gene>
    <name evidence="2" type="ORF">COR50_10595</name>
</gene>
<dbReference type="Gene3D" id="2.60.40.1120">
    <property type="entry name" value="Carboxypeptidase-like, regulatory domain"/>
    <property type="match status" value="1"/>
</dbReference>
<dbReference type="Pfam" id="PF13715">
    <property type="entry name" value="CarbopepD_reg_2"/>
    <property type="match status" value="1"/>
</dbReference>
<feature type="chain" id="PRO_5012358172" description="Carboxypeptidase-like regulatory domain-containing protein" evidence="1">
    <location>
        <begin position="28"/>
        <end position="408"/>
    </location>
</feature>
<dbReference type="RefSeq" id="WP_098193957.1">
    <property type="nucleotide sequence ID" value="NZ_CP023777.1"/>
</dbReference>
<accession>A0A291QUE0</accession>
<protein>
    <recommendedName>
        <fullName evidence="4">Carboxypeptidase-like regulatory domain-containing protein</fullName>
    </recommendedName>
</protein>